<proteinExistence type="predicted"/>
<dbReference type="Proteomes" id="UP000199112">
    <property type="component" value="Unassembled WGS sequence"/>
</dbReference>
<keyword evidence="2" id="KW-1185">Reference proteome</keyword>
<evidence type="ECO:0000313" key="1">
    <source>
        <dbReference type="EMBL" id="SEH18102.1"/>
    </source>
</evidence>
<dbReference type="EMBL" id="FNWL01000006">
    <property type="protein sequence ID" value="SEH18102.1"/>
    <property type="molecule type" value="Genomic_DNA"/>
</dbReference>
<dbReference type="AlphaFoldDB" id="A0A1H6G696"/>
<evidence type="ECO:0000313" key="2">
    <source>
        <dbReference type="Proteomes" id="UP000199112"/>
    </source>
</evidence>
<accession>A0A1H6G696</accession>
<gene>
    <name evidence="1" type="ORF">SAMN04487967_3628</name>
</gene>
<reference evidence="2" key="1">
    <citation type="submission" date="2016-10" db="EMBL/GenBank/DDBJ databases">
        <authorList>
            <person name="Varghese N."/>
            <person name="Submissions S."/>
        </authorList>
    </citation>
    <scope>NUCLEOTIDE SEQUENCE [LARGE SCALE GENOMIC DNA]</scope>
    <source>
        <strain evidence="2">CGMCC 1.8981</strain>
    </source>
</reference>
<protein>
    <submittedName>
        <fullName evidence="1">Uncharacterized protein</fullName>
    </submittedName>
</protein>
<name>A0A1H6G696_9EURY</name>
<sequence>MKAIQLAAQYRKYWNRLTDGYLPHLASNALQSPSDQPIPELPALEAGVTILESTKSGPLQTLVFDHVLLERENA</sequence>
<organism evidence="1 2">
    <name type="scientific">Natronorubrum sediminis</name>
    <dbReference type="NCBI Taxonomy" id="640943"/>
    <lineage>
        <taxon>Archaea</taxon>
        <taxon>Methanobacteriati</taxon>
        <taxon>Methanobacteriota</taxon>
        <taxon>Stenosarchaea group</taxon>
        <taxon>Halobacteria</taxon>
        <taxon>Halobacteriales</taxon>
        <taxon>Natrialbaceae</taxon>
        <taxon>Natronorubrum</taxon>
    </lineage>
</organism>